<dbReference type="GO" id="GO:0050085">
    <property type="term" value="F:mannitol 2-dehydrogenase (NADP+) activity"/>
    <property type="evidence" value="ECO:0007669"/>
    <property type="project" value="UniProtKB-ARBA"/>
</dbReference>
<evidence type="ECO:0000256" key="3">
    <source>
        <dbReference type="ARBA" id="ARBA00023002"/>
    </source>
</evidence>
<organism evidence="5 6">
    <name type="scientific">Papiliotrema laurentii</name>
    <name type="common">Cryptococcus laurentii</name>
    <dbReference type="NCBI Taxonomy" id="5418"/>
    <lineage>
        <taxon>Eukaryota</taxon>
        <taxon>Fungi</taxon>
        <taxon>Dikarya</taxon>
        <taxon>Basidiomycota</taxon>
        <taxon>Agaricomycotina</taxon>
        <taxon>Tremellomycetes</taxon>
        <taxon>Tremellales</taxon>
        <taxon>Rhynchogastremaceae</taxon>
        <taxon>Papiliotrema</taxon>
    </lineage>
</organism>
<dbReference type="InterPro" id="IPR002347">
    <property type="entry name" value="SDR_fam"/>
</dbReference>
<dbReference type="SUPFAM" id="SSF51735">
    <property type="entry name" value="NAD(P)-binding Rossmann-fold domains"/>
    <property type="match status" value="1"/>
</dbReference>
<dbReference type="Gene3D" id="3.40.50.720">
    <property type="entry name" value="NAD(P)-binding Rossmann-like Domain"/>
    <property type="match status" value="1"/>
</dbReference>
<dbReference type="Pfam" id="PF13561">
    <property type="entry name" value="adh_short_C2"/>
    <property type="match status" value="1"/>
</dbReference>
<comment type="caution">
    <text evidence="5">The sequence shown here is derived from an EMBL/GenBank/DDBJ whole genome shotgun (WGS) entry which is preliminary data.</text>
</comment>
<comment type="similarity">
    <text evidence="1">Belongs to the short-chain dehydrogenases/reductases (SDR) family.</text>
</comment>
<dbReference type="InterPro" id="IPR036291">
    <property type="entry name" value="NAD(P)-bd_dom_sf"/>
</dbReference>
<keyword evidence="3" id="KW-0560">Oxidoreductase</keyword>
<evidence type="ECO:0000256" key="2">
    <source>
        <dbReference type="ARBA" id="ARBA00022857"/>
    </source>
</evidence>
<gene>
    <name evidence="5" type="ORF">DB88DRAFT_460260</name>
</gene>
<proteinExistence type="inferred from homology"/>
<feature type="region of interest" description="Disordered" evidence="4">
    <location>
        <begin position="1"/>
        <end position="45"/>
    </location>
</feature>
<dbReference type="EMBL" id="JAODAN010000001">
    <property type="protein sequence ID" value="KAK1927879.1"/>
    <property type="molecule type" value="Genomic_DNA"/>
</dbReference>
<reference evidence="5" key="1">
    <citation type="submission" date="2023-02" db="EMBL/GenBank/DDBJ databases">
        <title>Identification and recombinant expression of a fungal hydrolase from Papiliotrema laurentii that hydrolyzes apple cutin and clears colloidal polyester polyurethane.</title>
        <authorList>
            <consortium name="DOE Joint Genome Institute"/>
            <person name="Roman V.A."/>
            <person name="Bojanowski C."/>
            <person name="Crable B.R."/>
            <person name="Wagner D.N."/>
            <person name="Hung C.S."/>
            <person name="Nadeau L.J."/>
            <person name="Schratz L."/>
            <person name="Haridas S."/>
            <person name="Pangilinan J."/>
            <person name="Lipzen A."/>
            <person name="Na H."/>
            <person name="Yan M."/>
            <person name="Ng V."/>
            <person name="Grigoriev I.V."/>
            <person name="Spatafora J.W."/>
            <person name="Barlow D."/>
            <person name="Biffinger J."/>
            <person name="Kelley-Loughnane N."/>
            <person name="Varaljay V.A."/>
            <person name="Crookes-Goodson W.J."/>
        </authorList>
    </citation>
    <scope>NUCLEOTIDE SEQUENCE</scope>
    <source>
        <strain evidence="5">5307AH</strain>
    </source>
</reference>
<dbReference type="Proteomes" id="UP001182556">
    <property type="component" value="Unassembled WGS sequence"/>
</dbReference>
<evidence type="ECO:0000256" key="4">
    <source>
        <dbReference type="SAM" id="MobiDB-lite"/>
    </source>
</evidence>
<keyword evidence="6" id="KW-1185">Reference proteome</keyword>
<dbReference type="GO" id="GO:0005975">
    <property type="term" value="P:carbohydrate metabolic process"/>
    <property type="evidence" value="ECO:0007669"/>
    <property type="project" value="UniProtKB-ARBA"/>
</dbReference>
<evidence type="ECO:0000256" key="1">
    <source>
        <dbReference type="ARBA" id="ARBA00006484"/>
    </source>
</evidence>
<keyword evidence="2" id="KW-0521">NADP</keyword>
<dbReference type="FunFam" id="3.40.50.720:FF:000090">
    <property type="entry name" value="NADP-dependent mannitol dehydrogenase"/>
    <property type="match status" value="1"/>
</dbReference>
<feature type="compositionally biased region" description="Polar residues" evidence="4">
    <location>
        <begin position="1"/>
        <end position="17"/>
    </location>
</feature>
<dbReference type="GO" id="GO:0050664">
    <property type="term" value="F:oxidoreductase activity, acting on NAD(P)H, oxygen as acceptor"/>
    <property type="evidence" value="ECO:0007669"/>
    <property type="project" value="TreeGrafter"/>
</dbReference>
<dbReference type="AlphaFoldDB" id="A0AAD9LA90"/>
<evidence type="ECO:0008006" key="7">
    <source>
        <dbReference type="Google" id="ProtNLM"/>
    </source>
</evidence>
<accession>A0AAD9LA90</accession>
<evidence type="ECO:0000313" key="5">
    <source>
        <dbReference type="EMBL" id="KAK1927879.1"/>
    </source>
</evidence>
<protein>
    <recommendedName>
        <fullName evidence="7">D-arabinitol 2-dehydrogenase</fullName>
    </recommendedName>
</protein>
<dbReference type="PANTHER" id="PTHR43008">
    <property type="entry name" value="BENZIL REDUCTASE"/>
    <property type="match status" value="1"/>
</dbReference>
<sequence length="363" mass="39261">MSLRTTLTRSLRASSARQPIAPSTRVLARSFSKPTNSVLSAEDEEKSRAAYEKHRLEVEPKLASVDEHFTFQEPKKWKNDDPGHDVVGPGHGKHTKRTLASLSMDGKVCVVTGAARGLGNMMARTFVESGASSIAIVDLNKADAEAAAKDLADWFVKHGEAEEGEIHAVGYGCDVANEDSVKSTFSQIESEFGGRIDSLVSAAGIVENFVAHEYPTDKVKKLMDVNVMGSWYCALEAAKRMPEGGSIVLVGSMSGSVVNVPQPQTPYNFSKAAVRHMARSLAVEWAKQNIRVNCLSPGYTLTNLTKVILDNNPVLRDEWLHRIPMGRLADPSDLKGTVVLLGSDASKYITGAEIVVDGGYTCL</sequence>
<name>A0AAD9LA90_PAPLA</name>
<dbReference type="PRINTS" id="PR00081">
    <property type="entry name" value="GDHRDH"/>
</dbReference>
<dbReference type="PRINTS" id="PR00080">
    <property type="entry name" value="SDRFAMILY"/>
</dbReference>
<dbReference type="PANTHER" id="PTHR43008:SF14">
    <property type="entry name" value="DEHYDROGENASE ARBD, PUTATIVE-RELATED"/>
    <property type="match status" value="1"/>
</dbReference>
<evidence type="ECO:0000313" key="6">
    <source>
        <dbReference type="Proteomes" id="UP001182556"/>
    </source>
</evidence>
<dbReference type="GO" id="GO:0044281">
    <property type="term" value="P:small molecule metabolic process"/>
    <property type="evidence" value="ECO:0007669"/>
    <property type="project" value="UniProtKB-ARBA"/>
</dbReference>